<evidence type="ECO:0000256" key="3">
    <source>
        <dbReference type="ARBA" id="ARBA00022801"/>
    </source>
</evidence>
<dbReference type="Pfam" id="PF12914">
    <property type="entry name" value="SH3_7"/>
    <property type="match status" value="1"/>
</dbReference>
<dbReference type="EMBL" id="JAEMHM010000003">
    <property type="protein sequence ID" value="MBJ6724061.1"/>
    <property type="molecule type" value="Genomic_DNA"/>
</dbReference>
<dbReference type="InterPro" id="IPR025606">
    <property type="entry name" value="NLPC/P60_N_dom"/>
</dbReference>
<feature type="chain" id="PRO_5035252974" evidence="5">
    <location>
        <begin position="30"/>
        <end position="472"/>
    </location>
</feature>
<evidence type="ECO:0000313" key="7">
    <source>
        <dbReference type="EMBL" id="MBJ6724061.1"/>
    </source>
</evidence>
<dbReference type="Pfam" id="PF00877">
    <property type="entry name" value="NLPC_P60"/>
    <property type="match status" value="1"/>
</dbReference>
<dbReference type="GO" id="GO:0008234">
    <property type="term" value="F:cysteine-type peptidase activity"/>
    <property type="evidence" value="ECO:0007669"/>
    <property type="project" value="UniProtKB-KW"/>
</dbReference>
<evidence type="ECO:0000259" key="6">
    <source>
        <dbReference type="PROSITE" id="PS51935"/>
    </source>
</evidence>
<reference evidence="7" key="1">
    <citation type="submission" date="2020-12" db="EMBL/GenBank/DDBJ databases">
        <title>Geomonas sp. Red875, isolated from river sediment.</title>
        <authorList>
            <person name="Xu Z."/>
            <person name="Zhang Z."/>
            <person name="Masuda Y."/>
            <person name="Itoh H."/>
            <person name="Senoo K."/>
        </authorList>
    </citation>
    <scope>NUCLEOTIDE SEQUENCE</scope>
    <source>
        <strain evidence="7">Red875</strain>
    </source>
</reference>
<dbReference type="SUPFAM" id="SSF54001">
    <property type="entry name" value="Cysteine proteinases"/>
    <property type="match status" value="1"/>
</dbReference>
<feature type="domain" description="NlpC/P60" evidence="6">
    <location>
        <begin position="308"/>
        <end position="438"/>
    </location>
</feature>
<keyword evidence="8" id="KW-1185">Reference proteome</keyword>
<organism evidence="7 8">
    <name type="scientific">Geomesophilobacter sediminis</name>
    <dbReference type="NCBI Taxonomy" id="2798584"/>
    <lineage>
        <taxon>Bacteria</taxon>
        <taxon>Pseudomonadati</taxon>
        <taxon>Thermodesulfobacteriota</taxon>
        <taxon>Desulfuromonadia</taxon>
        <taxon>Geobacterales</taxon>
        <taxon>Geobacteraceae</taxon>
        <taxon>Geomesophilobacter</taxon>
    </lineage>
</organism>
<dbReference type="RefSeq" id="WP_199382896.1">
    <property type="nucleotide sequence ID" value="NZ_JAEMHM010000003.1"/>
</dbReference>
<evidence type="ECO:0000256" key="2">
    <source>
        <dbReference type="ARBA" id="ARBA00022670"/>
    </source>
</evidence>
<gene>
    <name evidence="7" type="ORF">JFN93_05005</name>
</gene>
<evidence type="ECO:0000256" key="4">
    <source>
        <dbReference type="ARBA" id="ARBA00022807"/>
    </source>
</evidence>
<dbReference type="Pfam" id="PF12913">
    <property type="entry name" value="SH3_6"/>
    <property type="match status" value="1"/>
</dbReference>
<dbReference type="PROSITE" id="PS51257">
    <property type="entry name" value="PROKAR_LIPOPROTEIN"/>
    <property type="match status" value="1"/>
</dbReference>
<sequence>MNRYLIPSSRMILVLPLLVLSACTTTRTAKEGTTVIEAVPVETAPEPQMPLFYPDHEVADVTEIPQKLDELAAAAGNQLKIEPACRDNLLREFRSRYFAPWTATHSLYDRADTIESMRQLEHHTWFGVNLRRVDPKWLHELIDSCNLGSFPSRSDLAIAVAPGHLRGLPTSLPLFDSRDGFPFDMLEYPQLKLNEPLRVVHATRDGVWLFVETPYSNGWIQARDVALVDHGFADTWMKQPLAVLVHDQVPITDGYQLRFHAKLGTLFPVVQESPDSIQVTVAGAGDEAKARSAVVTLARKDARSFPVEFTAETVAAVGNQMMGEPYGWGEMYGLRDCSALLRDFFLPFGIWLPRTSSDQIASFPKTVPLAGRTPEEKRQIIRRDGKPFLSILHKTGHIMLYVGTDSKGRDLVLHDAWSVPVKRGEGQREKMIGKVVITTLEPGKELGLLSGRSLVDRISEMGTITDRCGGKR</sequence>
<keyword evidence="3" id="KW-0378">Hydrolase</keyword>
<proteinExistence type="inferred from homology"/>
<dbReference type="InterPro" id="IPR039439">
    <property type="entry name" value="SH3b1_dom"/>
</dbReference>
<dbReference type="Gene3D" id="3.90.1720.10">
    <property type="entry name" value="endopeptidase domain like (from Nostoc punctiforme)"/>
    <property type="match status" value="1"/>
</dbReference>
<dbReference type="InterPro" id="IPR027017">
    <property type="entry name" value="P60_peptidase_YkfC"/>
</dbReference>
<accession>A0A8J7J619</accession>
<evidence type="ECO:0000256" key="5">
    <source>
        <dbReference type="SAM" id="SignalP"/>
    </source>
</evidence>
<evidence type="ECO:0000313" key="8">
    <source>
        <dbReference type="Proteomes" id="UP000636888"/>
    </source>
</evidence>
<dbReference type="PIRSF" id="PIRSF019015">
    <property type="entry name" value="P60_peptidase_YkfC"/>
    <property type="match status" value="1"/>
</dbReference>
<keyword evidence="2" id="KW-0645">Protease</keyword>
<keyword evidence="5" id="KW-0732">Signal</keyword>
<evidence type="ECO:0000256" key="1">
    <source>
        <dbReference type="ARBA" id="ARBA00007074"/>
    </source>
</evidence>
<keyword evidence="4" id="KW-0788">Thiol protease</keyword>
<dbReference type="InterPro" id="IPR038765">
    <property type="entry name" value="Papain-like_cys_pep_sf"/>
</dbReference>
<comment type="similarity">
    <text evidence="1">Belongs to the peptidase C40 family.</text>
</comment>
<feature type="signal peptide" evidence="5">
    <location>
        <begin position="1"/>
        <end position="29"/>
    </location>
</feature>
<dbReference type="GO" id="GO:0006508">
    <property type="term" value="P:proteolysis"/>
    <property type="evidence" value="ECO:0007669"/>
    <property type="project" value="UniProtKB-KW"/>
</dbReference>
<name>A0A8J7J619_9BACT</name>
<dbReference type="Proteomes" id="UP000636888">
    <property type="component" value="Unassembled WGS sequence"/>
</dbReference>
<dbReference type="InterPro" id="IPR000064">
    <property type="entry name" value="NLP_P60_dom"/>
</dbReference>
<dbReference type="PROSITE" id="PS51935">
    <property type="entry name" value="NLPC_P60"/>
    <property type="match status" value="1"/>
</dbReference>
<dbReference type="Pfam" id="PF12912">
    <property type="entry name" value="N_NLPC_P60"/>
    <property type="match status" value="1"/>
</dbReference>
<protein>
    <submittedName>
        <fullName evidence="7">SH3 domain-containing protein</fullName>
    </submittedName>
</protein>
<dbReference type="InterPro" id="IPR026864">
    <property type="entry name" value="SH3b2-type_SH3"/>
</dbReference>
<dbReference type="AlphaFoldDB" id="A0A8J7J619"/>
<comment type="caution">
    <text evidence="7">The sequence shown here is derived from an EMBL/GenBank/DDBJ whole genome shotgun (WGS) entry which is preliminary data.</text>
</comment>